<dbReference type="InterPro" id="IPR014710">
    <property type="entry name" value="RmlC-like_jellyroll"/>
</dbReference>
<gene>
    <name evidence="3" type="ORF">MAMMFC1_01005</name>
</gene>
<dbReference type="InterPro" id="IPR000595">
    <property type="entry name" value="cNMP-bd_dom"/>
</dbReference>
<feature type="region of interest" description="Disordered" evidence="1">
    <location>
        <begin position="1"/>
        <end position="22"/>
    </location>
</feature>
<evidence type="ECO:0000259" key="2">
    <source>
        <dbReference type="PROSITE" id="PS50042"/>
    </source>
</evidence>
<dbReference type="EMBL" id="AP018449">
    <property type="protein sequence ID" value="BBB90357.1"/>
    <property type="molecule type" value="Genomic_DNA"/>
</dbReference>
<organism evidence="3 4">
    <name type="scientific">Methylomusa anaerophila</name>
    <dbReference type="NCBI Taxonomy" id="1930071"/>
    <lineage>
        <taxon>Bacteria</taxon>
        <taxon>Bacillati</taxon>
        <taxon>Bacillota</taxon>
        <taxon>Negativicutes</taxon>
        <taxon>Selenomonadales</taxon>
        <taxon>Sporomusaceae</taxon>
        <taxon>Methylomusa</taxon>
    </lineage>
</organism>
<proteinExistence type="predicted"/>
<evidence type="ECO:0000313" key="3">
    <source>
        <dbReference type="EMBL" id="BBB90357.1"/>
    </source>
</evidence>
<name>A0A348AH09_9FIRM</name>
<protein>
    <submittedName>
        <fullName evidence="3">Cyclic nucleotide-binding domain protein</fullName>
    </submittedName>
</protein>
<reference evidence="3 4" key="1">
    <citation type="journal article" date="2018" name="Int. J. Syst. Evol. Microbiol.">
        <title>Methylomusa anaerophila gen. nov., sp. nov., an anaerobic methanol-utilizing bacterium isolated from a microbial fuel cell.</title>
        <authorList>
            <person name="Amano N."/>
            <person name="Yamamuro A."/>
            <person name="Miyahara M."/>
            <person name="Kouzuma A."/>
            <person name="Abe T."/>
            <person name="Watanabe K."/>
        </authorList>
    </citation>
    <scope>NUCLEOTIDE SEQUENCE [LARGE SCALE GENOMIC DNA]</scope>
    <source>
        <strain evidence="3 4">MMFC1</strain>
    </source>
</reference>
<dbReference type="SUPFAM" id="SSF55729">
    <property type="entry name" value="Acyl-CoA N-acyltransferases (Nat)"/>
    <property type="match status" value="1"/>
</dbReference>
<dbReference type="CDD" id="cd00038">
    <property type="entry name" value="CAP_ED"/>
    <property type="match status" value="1"/>
</dbReference>
<feature type="compositionally biased region" description="Basic and acidic residues" evidence="1">
    <location>
        <begin position="9"/>
        <end position="18"/>
    </location>
</feature>
<feature type="domain" description="Cyclic nucleotide-binding" evidence="2">
    <location>
        <begin position="287"/>
        <end position="399"/>
    </location>
</feature>
<accession>A0A348AH09</accession>
<dbReference type="RefSeq" id="WP_232035674.1">
    <property type="nucleotide sequence ID" value="NZ_AP018449.1"/>
</dbReference>
<sequence>MFTLRPALPRKEKRENESMNKNTSAIAPAYAKELLAKQINIGIAATEKEKQEIYRFRYQIYAEEIGFKLVAADHGNKLLADELDDWGSLLYAKLGKELIGTARVNMGRLTDFPADLVEAFFMKRFEKFYEEKNGQNHYNFGFASKGMIAPAYRSSPVHNLLIGKIYELYCNKNVQFAFVDCNFHLIPFHEHYGSRRLGKNILDPNLGPMASFVLLVDDVRHLRAVGSPLFHLAVKRKALNRQSVEWFYKEFAGTLNSTVNSQLVSGAELWNLLCGRLGHKPNQYISVLHGLSEAQARKFLHGCGVIVQCDAGDYITSRDDVSQELNILLSGKVQSLQPRNILPGQHCGEIGLVNRAKHSGSIFAATDAEILVLSFHYFRKFHKAYPAIANKVIRSLTRDIKIT</sequence>
<dbReference type="PROSITE" id="PS50042">
    <property type="entry name" value="CNMP_BINDING_3"/>
    <property type="match status" value="1"/>
</dbReference>
<dbReference type="Gene3D" id="2.60.120.10">
    <property type="entry name" value="Jelly Rolls"/>
    <property type="match status" value="1"/>
</dbReference>
<dbReference type="SUPFAM" id="SSF51206">
    <property type="entry name" value="cAMP-binding domain-like"/>
    <property type="match status" value="1"/>
</dbReference>
<dbReference type="KEGG" id="mana:MAMMFC1_01005"/>
<keyword evidence="4" id="KW-1185">Reference proteome</keyword>
<dbReference type="Gene3D" id="3.40.630.30">
    <property type="match status" value="1"/>
</dbReference>
<evidence type="ECO:0000313" key="4">
    <source>
        <dbReference type="Proteomes" id="UP000276437"/>
    </source>
</evidence>
<dbReference type="InterPro" id="IPR016181">
    <property type="entry name" value="Acyl_CoA_acyltransferase"/>
</dbReference>
<dbReference type="Proteomes" id="UP000276437">
    <property type="component" value="Chromosome"/>
</dbReference>
<dbReference type="AlphaFoldDB" id="A0A348AH09"/>
<dbReference type="Pfam" id="PF00027">
    <property type="entry name" value="cNMP_binding"/>
    <property type="match status" value="1"/>
</dbReference>
<dbReference type="InterPro" id="IPR018490">
    <property type="entry name" value="cNMP-bd_dom_sf"/>
</dbReference>
<evidence type="ECO:0000256" key="1">
    <source>
        <dbReference type="SAM" id="MobiDB-lite"/>
    </source>
</evidence>